<organism evidence="2 3">
    <name type="scientific">Halanaerobacter jeridensis</name>
    <dbReference type="NCBI Taxonomy" id="706427"/>
    <lineage>
        <taxon>Bacteria</taxon>
        <taxon>Bacillati</taxon>
        <taxon>Bacillota</taxon>
        <taxon>Clostridia</taxon>
        <taxon>Halanaerobiales</taxon>
        <taxon>Halobacteroidaceae</taxon>
        <taxon>Halanaerobacter</taxon>
    </lineage>
</organism>
<keyword evidence="1" id="KW-0812">Transmembrane</keyword>
<dbReference type="Proteomes" id="UP000774000">
    <property type="component" value="Unassembled WGS sequence"/>
</dbReference>
<name>A0A938XVQ1_9FIRM</name>
<feature type="transmembrane region" description="Helical" evidence="1">
    <location>
        <begin position="55"/>
        <end position="74"/>
    </location>
</feature>
<evidence type="ECO:0000313" key="2">
    <source>
        <dbReference type="EMBL" id="MBM7556472.1"/>
    </source>
</evidence>
<keyword evidence="3" id="KW-1185">Reference proteome</keyword>
<keyword evidence="1" id="KW-1133">Transmembrane helix</keyword>
<accession>A0A938XVQ1</accession>
<sequence>MPVDKVKHFLAGVLIFTFCFILGSNHWFSMVMVIIAGVGKEVYDYYHPQQHTVEVLDLLATIAGGIVVCLGLLLI</sequence>
<evidence type="ECO:0000313" key="3">
    <source>
        <dbReference type="Proteomes" id="UP000774000"/>
    </source>
</evidence>
<keyword evidence="1" id="KW-0472">Membrane</keyword>
<dbReference type="AlphaFoldDB" id="A0A938XVQ1"/>
<dbReference type="EMBL" id="JAFBDQ010000005">
    <property type="protein sequence ID" value="MBM7556472.1"/>
    <property type="molecule type" value="Genomic_DNA"/>
</dbReference>
<evidence type="ECO:0000256" key="1">
    <source>
        <dbReference type="SAM" id="Phobius"/>
    </source>
</evidence>
<feature type="transmembrane region" description="Helical" evidence="1">
    <location>
        <begin position="9"/>
        <end position="35"/>
    </location>
</feature>
<protein>
    <submittedName>
        <fullName evidence="2">Uncharacterized protein</fullName>
    </submittedName>
</protein>
<dbReference type="RefSeq" id="WP_204701246.1">
    <property type="nucleotide sequence ID" value="NZ_JAFBDQ010000005.1"/>
</dbReference>
<comment type="caution">
    <text evidence="2">The sequence shown here is derived from an EMBL/GenBank/DDBJ whole genome shotgun (WGS) entry which is preliminary data.</text>
</comment>
<proteinExistence type="predicted"/>
<reference evidence="2" key="1">
    <citation type="submission" date="2021-01" db="EMBL/GenBank/DDBJ databases">
        <title>Genomic Encyclopedia of Type Strains, Phase IV (KMG-IV): sequencing the most valuable type-strain genomes for metagenomic binning, comparative biology and taxonomic classification.</title>
        <authorList>
            <person name="Goeker M."/>
        </authorList>
    </citation>
    <scope>NUCLEOTIDE SEQUENCE</scope>
    <source>
        <strain evidence="2">DSM 23230</strain>
    </source>
</reference>
<gene>
    <name evidence="2" type="ORF">JOC47_001315</name>
</gene>